<dbReference type="EMBL" id="CAJPEX010002413">
    <property type="protein sequence ID" value="CAG0920954.1"/>
    <property type="molecule type" value="Genomic_DNA"/>
</dbReference>
<gene>
    <name evidence="2" type="ORF">NMOB1V02_LOCUS8459</name>
</gene>
<protein>
    <submittedName>
        <fullName evidence="2">Uncharacterized protein</fullName>
    </submittedName>
</protein>
<dbReference type="Proteomes" id="UP000678499">
    <property type="component" value="Unassembled WGS sequence"/>
</dbReference>
<evidence type="ECO:0000313" key="2">
    <source>
        <dbReference type="EMBL" id="CAD7280802.1"/>
    </source>
</evidence>
<evidence type="ECO:0000256" key="1">
    <source>
        <dbReference type="SAM" id="MobiDB-lite"/>
    </source>
</evidence>
<reference evidence="2" key="1">
    <citation type="submission" date="2020-11" db="EMBL/GenBank/DDBJ databases">
        <authorList>
            <person name="Tran Van P."/>
        </authorList>
    </citation>
    <scope>NUCLEOTIDE SEQUENCE</scope>
</reference>
<feature type="compositionally biased region" description="Low complexity" evidence="1">
    <location>
        <begin position="26"/>
        <end position="54"/>
    </location>
</feature>
<name>A0A7R9GH57_9CRUS</name>
<proteinExistence type="predicted"/>
<dbReference type="EMBL" id="OA884450">
    <property type="protein sequence ID" value="CAD7280802.1"/>
    <property type="molecule type" value="Genomic_DNA"/>
</dbReference>
<feature type="compositionally biased region" description="Polar residues" evidence="1">
    <location>
        <begin position="15"/>
        <end position="25"/>
    </location>
</feature>
<accession>A0A7R9GH57</accession>
<keyword evidence="3" id="KW-1185">Reference proteome</keyword>
<feature type="non-terminal residue" evidence="2">
    <location>
        <position position="1"/>
    </location>
</feature>
<dbReference type="AlphaFoldDB" id="A0A7R9GH57"/>
<organism evidence="2">
    <name type="scientific">Notodromas monacha</name>
    <dbReference type="NCBI Taxonomy" id="399045"/>
    <lineage>
        <taxon>Eukaryota</taxon>
        <taxon>Metazoa</taxon>
        <taxon>Ecdysozoa</taxon>
        <taxon>Arthropoda</taxon>
        <taxon>Crustacea</taxon>
        <taxon>Oligostraca</taxon>
        <taxon>Ostracoda</taxon>
        <taxon>Podocopa</taxon>
        <taxon>Podocopida</taxon>
        <taxon>Cypridocopina</taxon>
        <taxon>Cypridoidea</taxon>
        <taxon>Cyprididae</taxon>
        <taxon>Notodromas</taxon>
    </lineage>
</organism>
<feature type="region of interest" description="Disordered" evidence="1">
    <location>
        <begin position="1"/>
        <end position="54"/>
    </location>
</feature>
<sequence length="336" mass="35367">MVIAMLPHANGDPQRGTSTNVTNFGPSSSRRQSSSSSSRHRSNNPSRVSPRRPQGIAEPARFFFDPFAFVPFNLASFLFGDPAGFGVNTFVSPTGFNRRGSSSAFGFGTAFGSNAAAGAGVGSTGGRFVGGAITRTQGDSPRGIRVNIYKTWGDAFIGEVPPNFAGLCSKPILTCIGQHLGELPQCFPEWVPNTSQHALANVWGNACSQMLGSDQTAISLIGVAALTAMASAEPSPQGFSVGFGGRRGGGRGFRGGGPRFVPNRGFRGGRFGGRGPRRVDPADELVDFGVKDIVTEDDEGFIDALHLCETRHSMPKYYISIAAVCIESSSDSNSFV</sequence>
<evidence type="ECO:0000313" key="3">
    <source>
        <dbReference type="Proteomes" id="UP000678499"/>
    </source>
</evidence>